<dbReference type="NCBIfam" id="TIGR03050">
    <property type="entry name" value="PS_I_psaK_plant"/>
    <property type="match status" value="1"/>
</dbReference>
<keyword evidence="4" id="KW-0150">Chloroplast</keyword>
<dbReference type="PANTHER" id="PTHR34195:SF2">
    <property type="entry name" value="PHOTOSYSTEM I REACTION CENTER SUBUNIT PSAK, CHLOROPLASTIC"/>
    <property type="match status" value="1"/>
</dbReference>
<comment type="similarity">
    <text evidence="3">Belongs to the PsaG/PsaK family.</text>
</comment>
<dbReference type="GO" id="GO:0015979">
    <property type="term" value="P:photosynthesis"/>
    <property type="evidence" value="ECO:0007669"/>
    <property type="project" value="UniProtKB-KW"/>
</dbReference>
<evidence type="ECO:0000256" key="5">
    <source>
        <dbReference type="ARBA" id="ARBA00022531"/>
    </source>
</evidence>
<keyword evidence="7" id="KW-0812">Transmembrane</keyword>
<evidence type="ECO:0000256" key="9">
    <source>
        <dbReference type="ARBA" id="ARBA00023136"/>
    </source>
</evidence>
<gene>
    <name evidence="10" type="ORF">WJX84_011771</name>
</gene>
<keyword evidence="9" id="KW-0472">Membrane</keyword>
<evidence type="ECO:0000256" key="4">
    <source>
        <dbReference type="ARBA" id="ARBA00022528"/>
    </source>
</evidence>
<protein>
    <recommendedName>
        <fullName evidence="12">PSI-K</fullName>
    </recommendedName>
</protein>
<dbReference type="PROSITE" id="PS01026">
    <property type="entry name" value="PHOTOSYSTEM_I_PSAGK"/>
    <property type="match status" value="1"/>
</dbReference>
<evidence type="ECO:0000313" key="11">
    <source>
        <dbReference type="Proteomes" id="UP001485043"/>
    </source>
</evidence>
<dbReference type="InterPro" id="IPR023618">
    <property type="entry name" value="PSI_PsaG/PsaK_dom"/>
</dbReference>
<evidence type="ECO:0000256" key="3">
    <source>
        <dbReference type="ARBA" id="ARBA00006458"/>
    </source>
</evidence>
<dbReference type="Proteomes" id="UP001485043">
    <property type="component" value="Unassembled WGS sequence"/>
</dbReference>
<evidence type="ECO:0000256" key="2">
    <source>
        <dbReference type="ARBA" id="ARBA00004229"/>
    </source>
</evidence>
<dbReference type="GO" id="GO:0009522">
    <property type="term" value="C:photosystem I"/>
    <property type="evidence" value="ECO:0007669"/>
    <property type="project" value="UniProtKB-KW"/>
</dbReference>
<keyword evidence="6" id="KW-0934">Plastid</keyword>
<dbReference type="Gene3D" id="1.10.286.40">
    <property type="entry name" value="Chlorophyll a-b binding protein like"/>
    <property type="match status" value="1"/>
</dbReference>
<dbReference type="InterPro" id="IPR016370">
    <property type="entry name" value="PSI_PsaG/PsaK_pln"/>
</dbReference>
<evidence type="ECO:0000256" key="8">
    <source>
        <dbReference type="ARBA" id="ARBA00022836"/>
    </source>
</evidence>
<keyword evidence="11" id="KW-1185">Reference proteome</keyword>
<evidence type="ECO:0000256" key="7">
    <source>
        <dbReference type="ARBA" id="ARBA00022692"/>
    </source>
</evidence>
<organism evidence="10 11">
    <name type="scientific">Apatococcus fuscideae</name>
    <dbReference type="NCBI Taxonomy" id="2026836"/>
    <lineage>
        <taxon>Eukaryota</taxon>
        <taxon>Viridiplantae</taxon>
        <taxon>Chlorophyta</taxon>
        <taxon>core chlorophytes</taxon>
        <taxon>Trebouxiophyceae</taxon>
        <taxon>Chlorellales</taxon>
        <taxon>Chlorellaceae</taxon>
        <taxon>Apatococcus</taxon>
    </lineage>
</organism>
<comment type="subcellular location">
    <subcellularLocation>
        <location evidence="1">Membrane</location>
        <topology evidence="1">Multi-pass membrane protein</topology>
    </subcellularLocation>
    <subcellularLocation>
        <location evidence="2">Plastid</location>
        <location evidence="2">Chloroplast</location>
    </subcellularLocation>
</comment>
<evidence type="ECO:0000313" key="10">
    <source>
        <dbReference type="EMBL" id="KAK9835296.1"/>
    </source>
</evidence>
<evidence type="ECO:0000256" key="6">
    <source>
        <dbReference type="ARBA" id="ARBA00022640"/>
    </source>
</evidence>
<reference evidence="10 11" key="1">
    <citation type="journal article" date="2024" name="Nat. Commun.">
        <title>Phylogenomics reveals the evolutionary origins of lichenization in chlorophyte algae.</title>
        <authorList>
            <person name="Puginier C."/>
            <person name="Libourel C."/>
            <person name="Otte J."/>
            <person name="Skaloud P."/>
            <person name="Haon M."/>
            <person name="Grisel S."/>
            <person name="Petersen M."/>
            <person name="Berrin J.G."/>
            <person name="Delaux P.M."/>
            <person name="Dal Grande F."/>
            <person name="Keller J."/>
        </authorList>
    </citation>
    <scope>NUCLEOTIDE SEQUENCE [LARGE SCALE GENOMIC DNA]</scope>
    <source>
        <strain evidence="10 11">SAG 2523</strain>
    </source>
</reference>
<evidence type="ECO:0008006" key="12">
    <source>
        <dbReference type="Google" id="ProtNLM"/>
    </source>
</evidence>
<dbReference type="InterPro" id="IPR000549">
    <property type="entry name" value="PSI_PsaG/PsaK"/>
</dbReference>
<evidence type="ECO:0000256" key="1">
    <source>
        <dbReference type="ARBA" id="ARBA00004141"/>
    </source>
</evidence>
<comment type="caution">
    <text evidence="10">The sequence shown here is derived from an EMBL/GenBank/DDBJ whole genome shotgun (WGS) entry which is preliminary data.</text>
</comment>
<dbReference type="AlphaFoldDB" id="A0AAW1RPJ9"/>
<keyword evidence="8" id="KW-0603">Photosystem I</keyword>
<dbReference type="InterPro" id="IPR017493">
    <property type="entry name" value="PSI_PsaK_pln"/>
</dbReference>
<dbReference type="GO" id="GO:0009507">
    <property type="term" value="C:chloroplast"/>
    <property type="evidence" value="ECO:0007669"/>
    <property type="project" value="UniProtKB-SubCell"/>
</dbReference>
<dbReference type="EMBL" id="JALJOV010002051">
    <property type="protein sequence ID" value="KAK9835296.1"/>
    <property type="molecule type" value="Genomic_DNA"/>
</dbReference>
<proteinExistence type="inferred from homology"/>
<keyword evidence="5" id="KW-0602">Photosynthesis</keyword>
<dbReference type="PANTHER" id="PTHR34195">
    <property type="entry name" value="PHOTOSYSTEM I REACTION CENTER SUBUNIT V, CHLOROPLASTIC-RELATED"/>
    <property type="match status" value="1"/>
</dbReference>
<sequence length="131" mass="13554">MAGSLASSSCQVRSYSGLRPSRPAVAIKAALPRVQRRAALQTRCDGGFLGSQVNLIFVVSTTLFLTAGRFGLAPTVKKRATAGLQLYDTDNAGLITGDPAGFTIVDVLAHGTMGHVIATGIVLGLRSLGQI</sequence>
<dbReference type="Pfam" id="PF01241">
    <property type="entry name" value="PSI_PSAK"/>
    <property type="match status" value="1"/>
</dbReference>
<name>A0AAW1RPJ9_9CHLO</name>
<accession>A0AAW1RPJ9</accession>